<dbReference type="Pfam" id="PF00512">
    <property type="entry name" value="HisKA"/>
    <property type="match status" value="1"/>
</dbReference>
<dbReference type="InterPro" id="IPR003594">
    <property type="entry name" value="HATPase_dom"/>
</dbReference>
<dbReference type="RefSeq" id="WP_142507123.1">
    <property type="nucleotide sequence ID" value="NZ_SADV01000001.1"/>
</dbReference>
<evidence type="ECO:0000256" key="5">
    <source>
        <dbReference type="ARBA" id="ARBA00022553"/>
    </source>
</evidence>
<evidence type="ECO:0000256" key="4">
    <source>
        <dbReference type="ARBA" id="ARBA00022475"/>
    </source>
</evidence>
<keyword evidence="11 14" id="KW-1133">Transmembrane helix</keyword>
<proteinExistence type="predicted"/>
<feature type="transmembrane region" description="Helical" evidence="14">
    <location>
        <begin position="157"/>
        <end position="179"/>
    </location>
</feature>
<dbReference type="SMART" id="SM00387">
    <property type="entry name" value="HATPase_c"/>
    <property type="match status" value="1"/>
</dbReference>
<comment type="catalytic activity">
    <reaction evidence="1">
        <text>ATP + protein L-histidine = ADP + protein N-phospho-L-histidine.</text>
        <dbReference type="EC" id="2.7.13.3"/>
    </reaction>
</comment>
<dbReference type="SMART" id="SM00388">
    <property type="entry name" value="HisKA"/>
    <property type="match status" value="1"/>
</dbReference>
<dbReference type="SUPFAM" id="SSF55874">
    <property type="entry name" value="ATPase domain of HSP90 chaperone/DNA topoisomerase II/histidine kinase"/>
    <property type="match status" value="1"/>
</dbReference>
<evidence type="ECO:0000256" key="2">
    <source>
        <dbReference type="ARBA" id="ARBA00004651"/>
    </source>
</evidence>
<dbReference type="EC" id="2.7.13.3" evidence="3"/>
<keyword evidence="9 16" id="KW-0418">Kinase</keyword>
<dbReference type="CDD" id="cd00082">
    <property type="entry name" value="HisKA"/>
    <property type="match status" value="1"/>
</dbReference>
<dbReference type="Gene3D" id="1.10.287.130">
    <property type="match status" value="1"/>
</dbReference>
<keyword evidence="8" id="KW-0547">Nucleotide-binding</keyword>
<keyword evidence="6" id="KW-0808">Transferase</keyword>
<dbReference type="SUPFAM" id="SSF47384">
    <property type="entry name" value="Homodimeric domain of signal transducing histidine kinase"/>
    <property type="match status" value="1"/>
</dbReference>
<keyword evidence="5" id="KW-0597">Phosphoprotein</keyword>
<evidence type="ECO:0000256" key="11">
    <source>
        <dbReference type="ARBA" id="ARBA00022989"/>
    </source>
</evidence>
<dbReference type="PROSITE" id="PS50109">
    <property type="entry name" value="HIS_KIN"/>
    <property type="match status" value="1"/>
</dbReference>
<evidence type="ECO:0000313" key="17">
    <source>
        <dbReference type="Proteomes" id="UP000317944"/>
    </source>
</evidence>
<evidence type="ECO:0000256" key="9">
    <source>
        <dbReference type="ARBA" id="ARBA00022777"/>
    </source>
</evidence>
<dbReference type="AlphaFoldDB" id="A0A544V0T4"/>
<evidence type="ECO:0000256" key="8">
    <source>
        <dbReference type="ARBA" id="ARBA00022741"/>
    </source>
</evidence>
<name>A0A544V0T4_LYSSH</name>
<gene>
    <name evidence="16" type="ORF">C7Y47_01345</name>
</gene>
<evidence type="ECO:0000313" key="16">
    <source>
        <dbReference type="EMBL" id="TQR39705.1"/>
    </source>
</evidence>
<keyword evidence="7 14" id="KW-0812">Transmembrane</keyword>
<dbReference type="InterPro" id="IPR004358">
    <property type="entry name" value="Sig_transdc_His_kin-like_C"/>
</dbReference>
<comment type="caution">
    <text evidence="16">The sequence shown here is derived from an EMBL/GenBank/DDBJ whole genome shotgun (WGS) entry which is preliminary data.</text>
</comment>
<evidence type="ECO:0000259" key="15">
    <source>
        <dbReference type="PROSITE" id="PS50109"/>
    </source>
</evidence>
<dbReference type="InterPro" id="IPR050398">
    <property type="entry name" value="HssS/ArlS-like"/>
</dbReference>
<keyword evidence="12" id="KW-0902">Two-component regulatory system</keyword>
<keyword evidence="4" id="KW-1003">Cell membrane</keyword>
<dbReference type="GO" id="GO:0005524">
    <property type="term" value="F:ATP binding"/>
    <property type="evidence" value="ECO:0007669"/>
    <property type="project" value="UniProtKB-KW"/>
</dbReference>
<evidence type="ECO:0000256" key="12">
    <source>
        <dbReference type="ARBA" id="ARBA00023012"/>
    </source>
</evidence>
<dbReference type="PANTHER" id="PTHR45528:SF1">
    <property type="entry name" value="SENSOR HISTIDINE KINASE CPXA"/>
    <property type="match status" value="1"/>
</dbReference>
<dbReference type="GO" id="GO:0000155">
    <property type="term" value="F:phosphorelay sensor kinase activity"/>
    <property type="evidence" value="ECO:0007669"/>
    <property type="project" value="InterPro"/>
</dbReference>
<feature type="domain" description="Histidine kinase" evidence="15">
    <location>
        <begin position="244"/>
        <end position="461"/>
    </location>
</feature>
<evidence type="ECO:0000256" key="6">
    <source>
        <dbReference type="ARBA" id="ARBA00022679"/>
    </source>
</evidence>
<dbReference type="Gene3D" id="6.10.340.10">
    <property type="match status" value="1"/>
</dbReference>
<sequence length="463" mass="53396">MPKISFKAFIALSLIVIVFTPILLAKTATRLTDVYSSKESQIFDLDLWVQDNIVNADKTQFDKEEWKSQLRKKAEEDKLDLFIIFEDDEMLYTQGMKEAENTQLHEEVQALSESLERKSNLNLVPYIVNSDDSFIATVYINYPIPAEEQIQSTNYDFVFYMGAFSLVSILYIVFLQVNLMKPLRAINKSSQFISNGTYSITLPDSYIKEMSYTTHTFIEMTKKLKLSKETNERLEDERKLFVSSIVHDLRTPIFSLRGYLEGLIKGIFKNEQKKTQYLEMSMKQANHLNELVTFLANYANIEGQIKLQEITVFQVNDLVQDLKQMLFFNLSEKKLTLEINNLTSQPAVGDYMLLKRAFENVLINCIRYSPPTEKIEVFVRERDNFIETIILDNGNGFAEKDLEHIFKPLYKGEEEKFSGGQSMGLGLTIAQVIIQKHMGTIQAANDEDKGAKLVIKIPKNIFE</sequence>
<evidence type="ECO:0000256" key="10">
    <source>
        <dbReference type="ARBA" id="ARBA00022840"/>
    </source>
</evidence>
<dbReference type="Gene3D" id="3.30.565.10">
    <property type="entry name" value="Histidine kinase-like ATPase, C-terminal domain"/>
    <property type="match status" value="1"/>
</dbReference>
<comment type="subcellular location">
    <subcellularLocation>
        <location evidence="2">Cell membrane</location>
        <topology evidence="2">Multi-pass membrane protein</topology>
    </subcellularLocation>
</comment>
<evidence type="ECO:0000256" key="7">
    <source>
        <dbReference type="ARBA" id="ARBA00022692"/>
    </source>
</evidence>
<evidence type="ECO:0000256" key="14">
    <source>
        <dbReference type="SAM" id="Phobius"/>
    </source>
</evidence>
<dbReference type="InterPro" id="IPR005467">
    <property type="entry name" value="His_kinase_dom"/>
</dbReference>
<evidence type="ECO:0000256" key="3">
    <source>
        <dbReference type="ARBA" id="ARBA00012438"/>
    </source>
</evidence>
<dbReference type="Pfam" id="PF02518">
    <property type="entry name" value="HATPase_c"/>
    <property type="match status" value="1"/>
</dbReference>
<dbReference type="InterPro" id="IPR036097">
    <property type="entry name" value="HisK_dim/P_sf"/>
</dbReference>
<dbReference type="PANTHER" id="PTHR45528">
    <property type="entry name" value="SENSOR HISTIDINE KINASE CPXA"/>
    <property type="match status" value="1"/>
</dbReference>
<keyword evidence="13 14" id="KW-0472">Membrane</keyword>
<accession>A0A544V0T4</accession>
<evidence type="ECO:0000256" key="13">
    <source>
        <dbReference type="ARBA" id="ARBA00023136"/>
    </source>
</evidence>
<keyword evidence="10" id="KW-0067">ATP-binding</keyword>
<dbReference type="GO" id="GO:0005886">
    <property type="term" value="C:plasma membrane"/>
    <property type="evidence" value="ECO:0007669"/>
    <property type="project" value="UniProtKB-SubCell"/>
</dbReference>
<reference evidence="16 17" key="1">
    <citation type="submission" date="2018-03" db="EMBL/GenBank/DDBJ databases">
        <title>Aerobic endospore-forming bacteria genome sequencing and assembly.</title>
        <authorList>
            <person name="Cavalcante D.A."/>
            <person name="Driks A."/>
            <person name="Putonti C."/>
            <person name="De-Souza M.T."/>
        </authorList>
    </citation>
    <scope>NUCLEOTIDE SEQUENCE [LARGE SCALE GENOMIC DNA]</scope>
    <source>
        <strain evidence="16 17">SDF0037</strain>
    </source>
</reference>
<dbReference type="Proteomes" id="UP000317944">
    <property type="component" value="Unassembled WGS sequence"/>
</dbReference>
<dbReference type="InterPro" id="IPR003661">
    <property type="entry name" value="HisK_dim/P_dom"/>
</dbReference>
<dbReference type="PRINTS" id="PR00344">
    <property type="entry name" value="BCTRLSENSOR"/>
</dbReference>
<dbReference type="InterPro" id="IPR036890">
    <property type="entry name" value="HATPase_C_sf"/>
</dbReference>
<dbReference type="OrthoDB" id="9792991at2"/>
<protein>
    <recommendedName>
        <fullName evidence="3">histidine kinase</fullName>
        <ecNumber evidence="3">2.7.13.3</ecNumber>
    </recommendedName>
</protein>
<dbReference type="EMBL" id="SADV01000001">
    <property type="protein sequence ID" value="TQR39705.1"/>
    <property type="molecule type" value="Genomic_DNA"/>
</dbReference>
<evidence type="ECO:0000256" key="1">
    <source>
        <dbReference type="ARBA" id="ARBA00000085"/>
    </source>
</evidence>
<organism evidence="16 17">
    <name type="scientific">Lysinibacillus sphaericus</name>
    <name type="common">Bacillus sphaericus</name>
    <dbReference type="NCBI Taxonomy" id="1421"/>
    <lineage>
        <taxon>Bacteria</taxon>
        <taxon>Bacillati</taxon>
        <taxon>Bacillota</taxon>
        <taxon>Bacilli</taxon>
        <taxon>Bacillales</taxon>
        <taxon>Bacillaceae</taxon>
        <taxon>Lysinibacillus</taxon>
    </lineage>
</organism>